<organism evidence="1">
    <name type="scientific">viral metagenome</name>
    <dbReference type="NCBI Taxonomy" id="1070528"/>
    <lineage>
        <taxon>unclassified sequences</taxon>
        <taxon>metagenomes</taxon>
        <taxon>organismal metagenomes</taxon>
    </lineage>
</organism>
<name>A0A6C0LUB8_9ZZZZ</name>
<accession>A0A6C0LUB8</accession>
<evidence type="ECO:0000313" key="1">
    <source>
        <dbReference type="EMBL" id="QHU33605.1"/>
    </source>
</evidence>
<sequence>MSSSQQNLVNDMTLSYTRMNFYYSEFIREVGVFRTLAMRMRHYYPIRDSDTNNGMNRAIQDVINLSSIDTNLIGNRLSVFNTLVSKLTRDIGK</sequence>
<proteinExistence type="predicted"/>
<dbReference type="EMBL" id="MN740559">
    <property type="protein sequence ID" value="QHU33605.1"/>
    <property type="molecule type" value="Genomic_DNA"/>
</dbReference>
<reference evidence="1" key="1">
    <citation type="journal article" date="2020" name="Nature">
        <title>Giant virus diversity and host interactions through global metagenomics.</title>
        <authorList>
            <person name="Schulz F."/>
            <person name="Roux S."/>
            <person name="Paez-Espino D."/>
            <person name="Jungbluth S."/>
            <person name="Walsh D.A."/>
            <person name="Denef V.J."/>
            <person name="McMahon K.D."/>
            <person name="Konstantinidis K.T."/>
            <person name="Eloe-Fadrosh E.A."/>
            <person name="Kyrpides N.C."/>
            <person name="Woyke T."/>
        </authorList>
    </citation>
    <scope>NUCLEOTIDE SEQUENCE</scope>
    <source>
        <strain evidence="1">GVMAG-S-1016704-121</strain>
    </source>
</reference>
<protein>
    <submittedName>
        <fullName evidence="1">Uncharacterized protein</fullName>
    </submittedName>
</protein>
<dbReference type="AlphaFoldDB" id="A0A6C0LUB8"/>